<evidence type="ECO:0000313" key="3">
    <source>
        <dbReference type="EMBL" id="RSZ65523.1"/>
    </source>
</evidence>
<dbReference type="OrthoDB" id="1631120at2"/>
<keyword evidence="1" id="KW-0472">Membrane</keyword>
<dbReference type="AlphaFoldDB" id="A0A430I0Z6"/>
<keyword evidence="1" id="KW-1133">Transmembrane helix</keyword>
<organism evidence="3 4">
    <name type="scientific">Corynebacterium hylobatis</name>
    <dbReference type="NCBI Taxonomy" id="1859290"/>
    <lineage>
        <taxon>Bacteria</taxon>
        <taxon>Bacillati</taxon>
        <taxon>Actinomycetota</taxon>
        <taxon>Actinomycetes</taxon>
        <taxon>Mycobacteriales</taxon>
        <taxon>Corynebacteriaceae</taxon>
        <taxon>Corynebacterium</taxon>
    </lineage>
</organism>
<reference evidence="3 4" key="1">
    <citation type="submission" date="2018-12" db="EMBL/GenBank/DDBJ databases">
        <title>YIM 101343 draft genome.</title>
        <authorList>
            <person name="Chen X."/>
        </authorList>
    </citation>
    <scope>NUCLEOTIDE SEQUENCE [LARGE SCALE GENOMIC DNA]</scope>
    <source>
        <strain evidence="3 4">YIM 101343</strain>
    </source>
</reference>
<feature type="transmembrane region" description="Helical" evidence="1">
    <location>
        <begin position="110"/>
        <end position="131"/>
    </location>
</feature>
<keyword evidence="1" id="KW-0812">Transmembrane</keyword>
<dbReference type="InterPro" id="IPR058208">
    <property type="entry name" value="PACE"/>
</dbReference>
<keyword evidence="4" id="KW-1185">Reference proteome</keyword>
<feature type="transmembrane region" description="Helical" evidence="1">
    <location>
        <begin position="38"/>
        <end position="58"/>
    </location>
</feature>
<evidence type="ECO:0000313" key="4">
    <source>
        <dbReference type="Proteomes" id="UP000274907"/>
    </source>
</evidence>
<gene>
    <name evidence="3" type="ORF">EAH68_01850</name>
</gene>
<feature type="transmembrane region" description="Helical" evidence="1">
    <location>
        <begin position="79"/>
        <end position="98"/>
    </location>
</feature>
<dbReference type="RefSeq" id="WP_126119619.1">
    <property type="nucleotide sequence ID" value="NZ_RXHJ01000002.1"/>
</dbReference>
<dbReference type="Proteomes" id="UP000274907">
    <property type="component" value="Unassembled WGS sequence"/>
</dbReference>
<evidence type="ECO:0000256" key="1">
    <source>
        <dbReference type="SAM" id="Phobius"/>
    </source>
</evidence>
<comment type="caution">
    <text evidence="3">The sequence shown here is derived from an EMBL/GenBank/DDBJ whole genome shotgun (WGS) entry which is preliminary data.</text>
</comment>
<feature type="domain" description="Chlorhexidine efflux transporter" evidence="2">
    <location>
        <begin position="70"/>
        <end position="131"/>
    </location>
</feature>
<feature type="domain" description="Chlorhexidine efflux transporter" evidence="2">
    <location>
        <begin position="4"/>
        <end position="64"/>
    </location>
</feature>
<evidence type="ECO:0000259" key="2">
    <source>
        <dbReference type="Pfam" id="PF05232"/>
    </source>
</evidence>
<protein>
    <submittedName>
        <fullName evidence="3">PACE efflux transporter</fullName>
    </submittedName>
</protein>
<dbReference type="EMBL" id="RXHJ01000002">
    <property type="protein sequence ID" value="RSZ65523.1"/>
    <property type="molecule type" value="Genomic_DNA"/>
</dbReference>
<accession>A0A430I0Z6</accession>
<proteinExistence type="predicted"/>
<name>A0A430I0Z6_9CORY</name>
<sequence length="144" mass="16078">MSPILRRIIYVVSYEIIAIAFVTVALVVLGFGGGSSGLIAVVSSAVAIVWNFIWNTLFEAWERRQASTKRTIARRVVHSLGFEGGLIIFLVPILAWILQVSLVEAFILELGLLVFFLVYTFVFAWVFDLVLPPRARIVDSSEPH</sequence>
<dbReference type="InterPro" id="IPR007896">
    <property type="entry name" value="BTP_bacteria"/>
</dbReference>
<dbReference type="NCBIfam" id="NF033664">
    <property type="entry name" value="PACE_transport"/>
    <property type="match status" value="1"/>
</dbReference>
<dbReference type="Pfam" id="PF05232">
    <property type="entry name" value="BTP"/>
    <property type="match status" value="2"/>
</dbReference>
<feature type="transmembrane region" description="Helical" evidence="1">
    <location>
        <begin position="12"/>
        <end position="32"/>
    </location>
</feature>